<dbReference type="EMBL" id="UINC01013159">
    <property type="protein sequence ID" value="SVA57031.1"/>
    <property type="molecule type" value="Genomic_DNA"/>
</dbReference>
<accession>A0A381WXP5</accession>
<evidence type="ECO:0000313" key="1">
    <source>
        <dbReference type="EMBL" id="SVA57031.1"/>
    </source>
</evidence>
<name>A0A381WXP5_9ZZZZ</name>
<dbReference type="AlphaFoldDB" id="A0A381WXP5"/>
<organism evidence="1">
    <name type="scientific">marine metagenome</name>
    <dbReference type="NCBI Taxonomy" id="408172"/>
    <lineage>
        <taxon>unclassified sequences</taxon>
        <taxon>metagenomes</taxon>
        <taxon>ecological metagenomes</taxon>
    </lineage>
</organism>
<protein>
    <submittedName>
        <fullName evidence="1">Uncharacterized protein</fullName>
    </submittedName>
</protein>
<gene>
    <name evidence="1" type="ORF">METZ01_LOCUS109885</name>
</gene>
<proteinExistence type="predicted"/>
<reference evidence="1" key="1">
    <citation type="submission" date="2018-05" db="EMBL/GenBank/DDBJ databases">
        <authorList>
            <person name="Lanie J.A."/>
            <person name="Ng W.-L."/>
            <person name="Kazmierczak K.M."/>
            <person name="Andrzejewski T.M."/>
            <person name="Davidsen T.M."/>
            <person name="Wayne K.J."/>
            <person name="Tettelin H."/>
            <person name="Glass J.I."/>
            <person name="Rusch D."/>
            <person name="Podicherti R."/>
            <person name="Tsui H.-C.T."/>
            <person name="Winkler M.E."/>
        </authorList>
    </citation>
    <scope>NUCLEOTIDE SEQUENCE</scope>
</reference>
<sequence length="64" mass="7357">MHATIMTMRGQPTEVHVDGPISFLQTKEHNKSIYTNHYPSILADIIIESIPLLLITDNIKLWKK</sequence>